<evidence type="ECO:0000256" key="1">
    <source>
        <dbReference type="SAM" id="MobiDB-lite"/>
    </source>
</evidence>
<gene>
    <name evidence="2" type="ORF">KI387_021363</name>
</gene>
<accession>A0AA38LCC5</accession>
<evidence type="ECO:0000313" key="2">
    <source>
        <dbReference type="EMBL" id="KAH9319594.1"/>
    </source>
</evidence>
<dbReference type="Proteomes" id="UP000824469">
    <property type="component" value="Unassembled WGS sequence"/>
</dbReference>
<comment type="caution">
    <text evidence="2">The sequence shown here is derived from an EMBL/GenBank/DDBJ whole genome shotgun (WGS) entry which is preliminary data.</text>
</comment>
<organism evidence="2 3">
    <name type="scientific">Taxus chinensis</name>
    <name type="common">Chinese yew</name>
    <name type="synonym">Taxus wallichiana var. chinensis</name>
    <dbReference type="NCBI Taxonomy" id="29808"/>
    <lineage>
        <taxon>Eukaryota</taxon>
        <taxon>Viridiplantae</taxon>
        <taxon>Streptophyta</taxon>
        <taxon>Embryophyta</taxon>
        <taxon>Tracheophyta</taxon>
        <taxon>Spermatophyta</taxon>
        <taxon>Pinopsida</taxon>
        <taxon>Pinidae</taxon>
        <taxon>Conifers II</taxon>
        <taxon>Cupressales</taxon>
        <taxon>Taxaceae</taxon>
        <taxon>Taxus</taxon>
    </lineage>
</organism>
<dbReference type="AlphaFoldDB" id="A0AA38LCC5"/>
<evidence type="ECO:0000313" key="3">
    <source>
        <dbReference type="Proteomes" id="UP000824469"/>
    </source>
</evidence>
<feature type="region of interest" description="Disordered" evidence="1">
    <location>
        <begin position="131"/>
        <end position="153"/>
    </location>
</feature>
<dbReference type="EMBL" id="JAHRHJ020000004">
    <property type="protein sequence ID" value="KAH9319594.1"/>
    <property type="molecule type" value="Genomic_DNA"/>
</dbReference>
<reference evidence="2 3" key="1">
    <citation type="journal article" date="2021" name="Nat. Plants">
        <title>The Taxus genome provides insights into paclitaxel biosynthesis.</title>
        <authorList>
            <person name="Xiong X."/>
            <person name="Gou J."/>
            <person name="Liao Q."/>
            <person name="Li Y."/>
            <person name="Zhou Q."/>
            <person name="Bi G."/>
            <person name="Li C."/>
            <person name="Du R."/>
            <person name="Wang X."/>
            <person name="Sun T."/>
            <person name="Guo L."/>
            <person name="Liang H."/>
            <person name="Lu P."/>
            <person name="Wu Y."/>
            <person name="Zhang Z."/>
            <person name="Ro D.K."/>
            <person name="Shang Y."/>
            <person name="Huang S."/>
            <person name="Yan J."/>
        </authorList>
    </citation>
    <scope>NUCLEOTIDE SEQUENCE [LARGE SCALE GENOMIC DNA]</scope>
    <source>
        <strain evidence="2">Ta-2019</strain>
    </source>
</reference>
<keyword evidence="3" id="KW-1185">Reference proteome</keyword>
<proteinExistence type="predicted"/>
<feature type="non-terminal residue" evidence="2">
    <location>
        <position position="240"/>
    </location>
</feature>
<sequence length="240" mass="26963">MNQFSDEEKISYGESAWHGGGAPGGIPAPMDDISDSKDGKICALTRNLAKKNSRRQLGMLQGVSVEQFIKEDLDRTHTGMCSFTRICLEVDLSKWLLDQINLKFGNFQHSQPLDYENMTFRCRNYRNPSHLQASCPMNKKPKKRSGSDSSRGWGYLDPGLVDVATFKEEPYNSSTEDKAEESVEKERLDAVQDYHRIIVVSGAKRGHSLAKSYLDQESLSDNWMASENLGDLFLVITTGN</sequence>
<protein>
    <submittedName>
        <fullName evidence="2">Uncharacterized protein</fullName>
    </submittedName>
</protein>
<name>A0AA38LCC5_TAXCH</name>